<comment type="subunit">
    <text evidence="2">Homotrimer.</text>
</comment>
<comment type="caution">
    <text evidence="13">The sequence shown here is derived from an EMBL/GenBank/DDBJ whole genome shotgun (WGS) entry which is preliminary data.</text>
</comment>
<keyword evidence="9" id="KW-0472">Membrane</keyword>
<evidence type="ECO:0000256" key="1">
    <source>
        <dbReference type="ARBA" id="ARBA00004571"/>
    </source>
</evidence>
<dbReference type="Proteomes" id="UP000297385">
    <property type="component" value="Unassembled WGS sequence"/>
</dbReference>
<dbReference type="InterPro" id="IPR023614">
    <property type="entry name" value="Porin_dom_sf"/>
</dbReference>
<evidence type="ECO:0000256" key="6">
    <source>
        <dbReference type="ARBA" id="ARBA00022729"/>
    </source>
</evidence>
<feature type="domain" description="Porin" evidence="12">
    <location>
        <begin position="9"/>
        <end position="342"/>
    </location>
</feature>
<dbReference type="RefSeq" id="WP_134465975.1">
    <property type="nucleotide sequence ID" value="NZ_JBHSSZ010000077.1"/>
</dbReference>
<dbReference type="Gene3D" id="2.40.160.10">
    <property type="entry name" value="Porin"/>
    <property type="match status" value="1"/>
</dbReference>
<gene>
    <name evidence="13" type="ORF">E2553_38925</name>
</gene>
<dbReference type="GO" id="GO:0034220">
    <property type="term" value="P:monoatomic ion transmembrane transport"/>
    <property type="evidence" value="ECO:0007669"/>
    <property type="project" value="InterPro"/>
</dbReference>
<evidence type="ECO:0000256" key="2">
    <source>
        <dbReference type="ARBA" id="ARBA00011233"/>
    </source>
</evidence>
<keyword evidence="5" id="KW-0812">Transmembrane</keyword>
<dbReference type="InterPro" id="IPR001702">
    <property type="entry name" value="Porin_Gram-ve"/>
</dbReference>
<evidence type="ECO:0000256" key="3">
    <source>
        <dbReference type="ARBA" id="ARBA00022448"/>
    </source>
</evidence>
<keyword evidence="7" id="KW-0406">Ion transport</keyword>
<dbReference type="PRINTS" id="PR00184">
    <property type="entry name" value="NEISSPPORIN"/>
</dbReference>
<dbReference type="InterPro" id="IPR002299">
    <property type="entry name" value="Porin_Neis"/>
</dbReference>
<dbReference type="CDD" id="cd00342">
    <property type="entry name" value="gram_neg_porins"/>
    <property type="match status" value="1"/>
</dbReference>
<protein>
    <submittedName>
        <fullName evidence="13">Porin</fullName>
    </submittedName>
</protein>
<evidence type="ECO:0000256" key="4">
    <source>
        <dbReference type="ARBA" id="ARBA00022452"/>
    </source>
</evidence>
<keyword evidence="8" id="KW-0626">Porin</keyword>
<dbReference type="PANTHER" id="PTHR34501">
    <property type="entry name" value="PROTEIN YDDL-RELATED"/>
    <property type="match status" value="1"/>
</dbReference>
<keyword evidence="4" id="KW-1134">Transmembrane beta strand</keyword>
<evidence type="ECO:0000256" key="10">
    <source>
        <dbReference type="ARBA" id="ARBA00023237"/>
    </source>
</evidence>
<evidence type="ECO:0000256" key="9">
    <source>
        <dbReference type="ARBA" id="ARBA00023136"/>
    </source>
</evidence>
<evidence type="ECO:0000256" key="8">
    <source>
        <dbReference type="ARBA" id="ARBA00023114"/>
    </source>
</evidence>
<organism evidence="13 14">
    <name type="scientific">Paraburkholderia dipogonis</name>
    <dbReference type="NCBI Taxonomy" id="1211383"/>
    <lineage>
        <taxon>Bacteria</taxon>
        <taxon>Pseudomonadati</taxon>
        <taxon>Pseudomonadota</taxon>
        <taxon>Betaproteobacteria</taxon>
        <taxon>Burkholderiales</taxon>
        <taxon>Burkholderiaceae</taxon>
        <taxon>Paraburkholderia</taxon>
    </lineage>
</organism>
<name>A0A4Y8MJ00_9BURK</name>
<accession>A0A4Y8MJ00</accession>
<dbReference type="PANTHER" id="PTHR34501:SF9">
    <property type="entry name" value="MAJOR OUTER MEMBRANE PROTEIN P.IA"/>
    <property type="match status" value="1"/>
</dbReference>
<dbReference type="InterPro" id="IPR050298">
    <property type="entry name" value="Gram-neg_bact_OMP"/>
</dbReference>
<dbReference type="InterPro" id="IPR033900">
    <property type="entry name" value="Gram_neg_porin_domain"/>
</dbReference>
<comment type="subcellular location">
    <subcellularLocation>
        <location evidence="1">Cell outer membrane</location>
        <topology evidence="1">Multi-pass membrane protein</topology>
    </subcellularLocation>
</comment>
<dbReference type="GO" id="GO:0015288">
    <property type="term" value="F:porin activity"/>
    <property type="evidence" value="ECO:0007669"/>
    <property type="project" value="UniProtKB-KW"/>
</dbReference>
<dbReference type="Pfam" id="PF13609">
    <property type="entry name" value="Porin_4"/>
    <property type="match status" value="1"/>
</dbReference>
<keyword evidence="6 11" id="KW-0732">Signal</keyword>
<sequence>MKNTAITLSCAFMMSTVAHAESSISLYGTVDNGFNFTSNAGGHNGYGMVSADAAPSMWGFKGTEDLGGGMSAIMQLENGFDINSGKSLYGGLFARQAFMGLSSTRVGTFTLGRQYDAMVDAWSIFTAAGSTMGDLAAHIFDNDNADYSYRYNNAIKYASPSFLGLQAEAVYAFSNATRFANNRAYSGSVSYATGPLSAAVAYSHQTNGGTTLPGAVASDLAFVAAAQSNAGVGVKYTFSNESNVSLAYSHVSFDAPTGGIYITDVGSAAWTSWKFDNVELNGQYFFAPDVWLAASYTFTHARLQRAADGFAPNWHQAALMLDYDLSKRTSVYLQGAFQHNNARTGTGFDNASIVGSMSPSSTGNQTVVRLGLTHRF</sequence>
<dbReference type="AlphaFoldDB" id="A0A4Y8MJ00"/>
<evidence type="ECO:0000256" key="5">
    <source>
        <dbReference type="ARBA" id="ARBA00022692"/>
    </source>
</evidence>
<dbReference type="SUPFAM" id="SSF56935">
    <property type="entry name" value="Porins"/>
    <property type="match status" value="1"/>
</dbReference>
<evidence type="ECO:0000313" key="13">
    <source>
        <dbReference type="EMBL" id="TFE37446.1"/>
    </source>
</evidence>
<dbReference type="PRINTS" id="PR00182">
    <property type="entry name" value="ECOLNEIPORIN"/>
</dbReference>
<dbReference type="GO" id="GO:0009279">
    <property type="term" value="C:cell outer membrane"/>
    <property type="evidence" value="ECO:0007669"/>
    <property type="project" value="UniProtKB-SubCell"/>
</dbReference>
<feature type="signal peptide" evidence="11">
    <location>
        <begin position="1"/>
        <end position="20"/>
    </location>
</feature>
<reference evidence="13 14" key="1">
    <citation type="submission" date="2019-03" db="EMBL/GenBank/DDBJ databases">
        <title>Complete Genome Sequence of Paraburkholderia dipogonis ICMP 19430T, a Nitrogen-fixing Symbiont of the South African Invasive Legume Dipogon lignosus in New Zealand.</title>
        <authorList>
            <person name="De Meyer S.E."/>
        </authorList>
    </citation>
    <scope>NUCLEOTIDE SEQUENCE [LARGE SCALE GENOMIC DNA]</scope>
    <source>
        <strain evidence="13 14">ICMP 19430</strain>
    </source>
</reference>
<keyword evidence="3" id="KW-0813">Transport</keyword>
<keyword evidence="10" id="KW-0998">Cell outer membrane</keyword>
<evidence type="ECO:0000256" key="7">
    <source>
        <dbReference type="ARBA" id="ARBA00023065"/>
    </source>
</evidence>
<evidence type="ECO:0000313" key="14">
    <source>
        <dbReference type="Proteomes" id="UP000297385"/>
    </source>
</evidence>
<evidence type="ECO:0000256" key="11">
    <source>
        <dbReference type="SAM" id="SignalP"/>
    </source>
</evidence>
<proteinExistence type="predicted"/>
<dbReference type="EMBL" id="SNVI01000005">
    <property type="protein sequence ID" value="TFE37446.1"/>
    <property type="molecule type" value="Genomic_DNA"/>
</dbReference>
<evidence type="ECO:0000259" key="12">
    <source>
        <dbReference type="Pfam" id="PF13609"/>
    </source>
</evidence>
<dbReference type="GeneID" id="97309253"/>
<feature type="chain" id="PRO_5021369992" evidence="11">
    <location>
        <begin position="21"/>
        <end position="376"/>
    </location>
</feature>
<dbReference type="GO" id="GO:0046930">
    <property type="term" value="C:pore complex"/>
    <property type="evidence" value="ECO:0007669"/>
    <property type="project" value="UniProtKB-KW"/>
</dbReference>